<gene>
    <name evidence="1" type="ORF">ACFQJC_07795</name>
</gene>
<evidence type="ECO:0008006" key="3">
    <source>
        <dbReference type="Google" id="ProtNLM"/>
    </source>
</evidence>
<comment type="caution">
    <text evidence="1">The sequence shown here is derived from an EMBL/GenBank/DDBJ whole genome shotgun (WGS) entry which is preliminary data.</text>
</comment>
<dbReference type="AlphaFoldDB" id="A0ABD5ZE38"/>
<proteinExistence type="predicted"/>
<dbReference type="Proteomes" id="UP001596481">
    <property type="component" value="Unassembled WGS sequence"/>
</dbReference>
<sequence length="44" mass="4837">MERASYICCDCQATVSPGAYRATCPDCNGKLRPDSVTNRRRAAE</sequence>
<reference evidence="1 2" key="1">
    <citation type="journal article" date="2019" name="Int. J. Syst. Evol. Microbiol.">
        <title>The Global Catalogue of Microorganisms (GCM) 10K type strain sequencing project: providing services to taxonomists for standard genome sequencing and annotation.</title>
        <authorList>
            <consortium name="The Broad Institute Genomics Platform"/>
            <consortium name="The Broad Institute Genome Sequencing Center for Infectious Disease"/>
            <person name="Wu L."/>
            <person name="Ma J."/>
        </authorList>
    </citation>
    <scope>NUCLEOTIDE SEQUENCE [LARGE SCALE GENOMIC DNA]</scope>
    <source>
        <strain evidence="1 2">DSM 29988</strain>
    </source>
</reference>
<keyword evidence="2" id="KW-1185">Reference proteome</keyword>
<protein>
    <recommendedName>
        <fullName evidence="3">Rubrerythrin-like domain-containing protein</fullName>
    </recommendedName>
</protein>
<name>A0ABD5ZE38_9EURY</name>
<accession>A0ABD5ZE38</accession>
<organism evidence="1 2">
    <name type="scientific">Haloferax namakaokahaiae</name>
    <dbReference type="NCBI Taxonomy" id="1748331"/>
    <lineage>
        <taxon>Archaea</taxon>
        <taxon>Methanobacteriati</taxon>
        <taxon>Methanobacteriota</taxon>
        <taxon>Stenosarchaea group</taxon>
        <taxon>Halobacteria</taxon>
        <taxon>Halobacteriales</taxon>
        <taxon>Haloferacaceae</taxon>
        <taxon>Haloferax</taxon>
    </lineage>
</organism>
<dbReference type="EMBL" id="JBHTAA010000005">
    <property type="protein sequence ID" value="MFC7203411.1"/>
    <property type="molecule type" value="Genomic_DNA"/>
</dbReference>
<evidence type="ECO:0000313" key="1">
    <source>
        <dbReference type="EMBL" id="MFC7203411.1"/>
    </source>
</evidence>
<evidence type="ECO:0000313" key="2">
    <source>
        <dbReference type="Proteomes" id="UP001596481"/>
    </source>
</evidence>